<keyword evidence="1" id="KW-0304">Gas vesicle</keyword>
<evidence type="ECO:0000313" key="3">
    <source>
        <dbReference type="EMBL" id="AKJ01654.1"/>
    </source>
</evidence>
<evidence type="ECO:0000313" key="5">
    <source>
        <dbReference type="Proteomes" id="UP000035579"/>
    </source>
</evidence>
<reference evidence="3 5" key="1">
    <citation type="submission" date="2015-05" db="EMBL/GenBank/DDBJ databases">
        <title>Genome assembly of Archangium gephyra DSM 2261.</title>
        <authorList>
            <person name="Sharma G."/>
            <person name="Subramanian S."/>
        </authorList>
    </citation>
    <scope>NUCLEOTIDE SEQUENCE [LARGE SCALE GENOMIC DNA]</scope>
    <source>
        <strain evidence="3 5">DSM 2261</strain>
    </source>
</reference>
<evidence type="ECO:0000256" key="2">
    <source>
        <dbReference type="ARBA" id="ARBA00035108"/>
    </source>
</evidence>
<dbReference type="RefSeq" id="WP_245682487.1">
    <property type="nucleotide sequence ID" value="NZ_CP011509.1"/>
</dbReference>
<dbReference type="InterPro" id="IPR000638">
    <property type="entry name" value="Gas-vesicle_GvpA-like"/>
</dbReference>
<evidence type="ECO:0000313" key="6">
    <source>
        <dbReference type="Proteomes" id="UP000256345"/>
    </source>
</evidence>
<organism evidence="3 5">
    <name type="scientific">Archangium gephyra</name>
    <dbReference type="NCBI Taxonomy" id="48"/>
    <lineage>
        <taxon>Bacteria</taxon>
        <taxon>Pseudomonadati</taxon>
        <taxon>Myxococcota</taxon>
        <taxon>Myxococcia</taxon>
        <taxon>Myxococcales</taxon>
        <taxon>Cystobacterineae</taxon>
        <taxon>Archangiaceae</taxon>
        <taxon>Archangium</taxon>
    </lineage>
</organism>
<comment type="subcellular location">
    <subcellularLocation>
        <location evidence="2">Gas vesicle</location>
    </subcellularLocation>
</comment>
<dbReference type="AlphaFoldDB" id="A0AAC8Q5W3"/>
<dbReference type="GO" id="GO:0012506">
    <property type="term" value="C:vesicle membrane"/>
    <property type="evidence" value="ECO:0007669"/>
    <property type="project" value="InterPro"/>
</dbReference>
<reference evidence="4 6" key="2">
    <citation type="submission" date="2018-08" db="EMBL/GenBank/DDBJ databases">
        <title>Genomic Encyclopedia of Archaeal and Bacterial Type Strains, Phase II (KMG-II): from individual species to whole genera.</title>
        <authorList>
            <person name="Goeker M."/>
        </authorList>
    </citation>
    <scope>NUCLEOTIDE SEQUENCE [LARGE SCALE GENOMIC DNA]</scope>
    <source>
        <strain evidence="4 6">DSM 2261</strain>
    </source>
</reference>
<sequence>MNLELEGLGDEVRLEESESLSLCEALDRVLHKGVALRGDIVLSVADVDLVYLGLQLVLCSTDTARRAGLVGGGRK</sequence>
<name>A0AAC8Q5W3_9BACT</name>
<dbReference type="Proteomes" id="UP000035579">
    <property type="component" value="Chromosome"/>
</dbReference>
<dbReference type="Pfam" id="PF00741">
    <property type="entry name" value="Gas_vesicle"/>
    <property type="match status" value="1"/>
</dbReference>
<keyword evidence="6" id="KW-1185">Reference proteome</keyword>
<accession>A0AAC8Q5W3</accession>
<dbReference type="Proteomes" id="UP000256345">
    <property type="component" value="Unassembled WGS sequence"/>
</dbReference>
<evidence type="ECO:0000313" key="4">
    <source>
        <dbReference type="EMBL" id="REG34467.1"/>
    </source>
</evidence>
<dbReference type="EMBL" id="CP011509">
    <property type="protein sequence ID" value="AKJ01654.1"/>
    <property type="molecule type" value="Genomic_DNA"/>
</dbReference>
<protein>
    <submittedName>
        <fullName evidence="4">Gas vesicle protein GvpA/GvpJ/GvpM family</fullName>
    </submittedName>
</protein>
<proteinExistence type="predicted"/>
<dbReference type="GO" id="GO:0005198">
    <property type="term" value="F:structural molecule activity"/>
    <property type="evidence" value="ECO:0007669"/>
    <property type="project" value="InterPro"/>
</dbReference>
<gene>
    <name evidence="3" type="ORF">AA314_03280</name>
    <name evidence="4" type="ORF">ATI61_103367</name>
</gene>
<dbReference type="KEGG" id="age:AA314_03280"/>
<evidence type="ECO:0000256" key="1">
    <source>
        <dbReference type="ARBA" id="ARBA00022987"/>
    </source>
</evidence>
<dbReference type="EMBL" id="QUMU01000003">
    <property type="protein sequence ID" value="REG34467.1"/>
    <property type="molecule type" value="Genomic_DNA"/>
</dbReference>
<dbReference type="GO" id="GO:0031411">
    <property type="term" value="C:gas vesicle"/>
    <property type="evidence" value="ECO:0007669"/>
    <property type="project" value="UniProtKB-SubCell"/>
</dbReference>